<gene>
    <name evidence="1" type="ORF">PEX2_026760</name>
</gene>
<keyword evidence="2" id="KW-1185">Reference proteome</keyword>
<evidence type="ECO:0000313" key="1">
    <source>
        <dbReference type="EMBL" id="KGO50353.1"/>
    </source>
</evidence>
<dbReference type="PANTHER" id="PTHR28180">
    <property type="entry name" value="CONSERVED MITOCHONDRIAL PROTEIN-RELATED"/>
    <property type="match status" value="1"/>
</dbReference>
<organism evidence="1 2">
    <name type="scientific">Penicillium expansum</name>
    <name type="common">Blue mold rot fungus</name>
    <dbReference type="NCBI Taxonomy" id="27334"/>
    <lineage>
        <taxon>Eukaryota</taxon>
        <taxon>Fungi</taxon>
        <taxon>Dikarya</taxon>
        <taxon>Ascomycota</taxon>
        <taxon>Pezizomycotina</taxon>
        <taxon>Eurotiomycetes</taxon>
        <taxon>Eurotiomycetidae</taxon>
        <taxon>Eurotiales</taxon>
        <taxon>Aspergillaceae</taxon>
        <taxon>Penicillium</taxon>
    </lineage>
</organism>
<dbReference type="OrthoDB" id="5537330at2759"/>
<dbReference type="InterPro" id="IPR029032">
    <property type="entry name" value="AhpD-like"/>
</dbReference>
<dbReference type="InterPro" id="IPR052999">
    <property type="entry name" value="PTS1_Protein"/>
</dbReference>
<reference evidence="1 2" key="1">
    <citation type="journal article" date="2015" name="Mol. Plant Microbe Interact.">
        <title>Genome, transcriptome, and functional analyses of Penicillium expansum provide new insights into secondary metabolism and pathogenicity.</title>
        <authorList>
            <person name="Ballester A.R."/>
            <person name="Marcet-Houben M."/>
            <person name="Levin E."/>
            <person name="Sela N."/>
            <person name="Selma-Lazaro C."/>
            <person name="Carmona L."/>
            <person name="Wisniewski M."/>
            <person name="Droby S."/>
            <person name="Gonzalez-Candelas L."/>
            <person name="Gabaldon T."/>
        </authorList>
    </citation>
    <scope>NUCLEOTIDE SEQUENCE [LARGE SCALE GENOMIC DNA]</scope>
    <source>
        <strain evidence="1 2">MD-8</strain>
    </source>
</reference>
<dbReference type="AlphaFoldDB" id="A0A0A2IQY3"/>
<dbReference type="Gene3D" id="1.20.1290.10">
    <property type="entry name" value="AhpD-like"/>
    <property type="match status" value="1"/>
</dbReference>
<accession>A0A0A2IQY3</accession>
<dbReference type="HOGENOM" id="CLU_065389_0_0_1"/>
<evidence type="ECO:0000313" key="2">
    <source>
        <dbReference type="Proteomes" id="UP000030143"/>
    </source>
</evidence>
<dbReference type="VEuPathDB" id="FungiDB:PEXP_024710"/>
<dbReference type="PhylomeDB" id="A0A0A2IQY3"/>
<proteinExistence type="predicted"/>
<dbReference type="SUPFAM" id="SSF69118">
    <property type="entry name" value="AhpD-like"/>
    <property type="match status" value="1"/>
</dbReference>
<dbReference type="GeneID" id="27675370"/>
<dbReference type="Proteomes" id="UP000030143">
    <property type="component" value="Unassembled WGS sequence"/>
</dbReference>
<dbReference type="EMBL" id="JQFZ01000341">
    <property type="protein sequence ID" value="KGO50353.1"/>
    <property type="molecule type" value="Genomic_DNA"/>
</dbReference>
<sequence length="229" mass="25680">MNTSDIDKPTIEPRWFKLFAMIESKFEASNIASEKITPLWPAVPVSDKPTCAFNYYCTLEADSSHARDAIQGHCSSRPKPTEALLGITKVMSEEDGECSFTREGWQCDDANHARGMDWLKSVYAHKTSSLIGLFEQHPDFGFWLADITYGLLLSDRQVLDNVDTEMVVSPALMGQDMPRMIYWHIRGTRRLGISKEDVQTAMECVHLVVEACGVTLMQVPSVDDVDGDL</sequence>
<dbReference type="RefSeq" id="XP_016593598.1">
    <property type="nucleotide sequence ID" value="XM_016739951.1"/>
</dbReference>
<protein>
    <submittedName>
        <fullName evidence="1">Uncharacterized protein</fullName>
    </submittedName>
</protein>
<dbReference type="STRING" id="27334.A0A0A2IQY3"/>
<comment type="caution">
    <text evidence="1">The sequence shown here is derived from an EMBL/GenBank/DDBJ whole genome shotgun (WGS) entry which is preliminary data.</text>
</comment>
<name>A0A0A2IQY3_PENEN</name>
<dbReference type="PANTHER" id="PTHR28180:SF5">
    <property type="entry name" value="DNA POLYMERASE ALPHA SUBUNIT B"/>
    <property type="match status" value="1"/>
</dbReference>